<evidence type="ECO:0000313" key="1">
    <source>
        <dbReference type="EMBL" id="MDR5905660.1"/>
    </source>
</evidence>
<keyword evidence="2" id="KW-1185">Reference proteome</keyword>
<proteinExistence type="predicted"/>
<organism evidence="1 2">
    <name type="scientific">Franzmannia qiaohouensis</name>
    <dbReference type="NCBI Taxonomy" id="1329370"/>
    <lineage>
        <taxon>Bacteria</taxon>
        <taxon>Pseudomonadati</taxon>
        <taxon>Pseudomonadota</taxon>
        <taxon>Gammaproteobacteria</taxon>
        <taxon>Oceanospirillales</taxon>
        <taxon>Halomonadaceae</taxon>
        <taxon>Franzmannia</taxon>
    </lineage>
</organism>
<dbReference type="RefSeq" id="WP_309720607.1">
    <property type="nucleotide sequence ID" value="NZ_JARWAM010000006.1"/>
</dbReference>
<gene>
    <name evidence="1" type="ORF">QC821_10280</name>
</gene>
<protein>
    <submittedName>
        <fullName evidence="1">Uncharacterized protein</fullName>
    </submittedName>
</protein>
<accession>A0ABU1HDW7</accession>
<dbReference type="EMBL" id="JARWAM010000006">
    <property type="protein sequence ID" value="MDR5905660.1"/>
    <property type="molecule type" value="Genomic_DNA"/>
</dbReference>
<dbReference type="Proteomes" id="UP001251374">
    <property type="component" value="Unassembled WGS sequence"/>
</dbReference>
<name>A0ABU1HDW7_9GAMM</name>
<comment type="caution">
    <text evidence="1">The sequence shown here is derived from an EMBL/GenBank/DDBJ whole genome shotgun (WGS) entry which is preliminary data.</text>
</comment>
<evidence type="ECO:0000313" key="2">
    <source>
        <dbReference type="Proteomes" id="UP001251374"/>
    </source>
</evidence>
<sequence length="224" mass="25056">MNYQQLPLVNVYPISESAPSAMQIALAEHTGEVLRTPEVANTPLEFAEITARKFFVNGLQMCLEYNLRNSSAYKDCKSAMPPLYSVPNLKKYRVEYPHYDLSGVDFEIRRIGLLPKPGQVVFHGGVWPVNSGVCRAGQKFTLTKPFSTTLCAGVAGAHANTHNPRQLWVITVSPMISTPIFLFSNNRNQFLSHELEVLFASGAVIECTAERQRKHYQIIEVSIV</sequence>
<reference evidence="1 2" key="1">
    <citation type="submission" date="2023-04" db="EMBL/GenBank/DDBJ databases">
        <title>A long-awaited taxogenomic arrangement of the family Halomonadaceae.</title>
        <authorList>
            <person name="De La Haba R."/>
            <person name="Chuvochina M."/>
            <person name="Wittouck S."/>
            <person name="Arahal D.R."/>
            <person name="Sanchez-Porro C."/>
            <person name="Hugenholtz P."/>
            <person name="Ventosa A."/>
        </authorList>
    </citation>
    <scope>NUCLEOTIDE SEQUENCE [LARGE SCALE GENOMIC DNA]</scope>
    <source>
        <strain evidence="1 2">DSM 26770</strain>
    </source>
</reference>